<dbReference type="KEGG" id="vg:65128442"/>
<dbReference type="Proteomes" id="UP000593838">
    <property type="component" value="Segment"/>
</dbReference>
<accession>A0A7M1RY98</accession>
<dbReference type="GeneID" id="65128442"/>
<dbReference type="Gene3D" id="3.90.75.20">
    <property type="match status" value="1"/>
</dbReference>
<dbReference type="SUPFAM" id="SSF54060">
    <property type="entry name" value="His-Me finger endonucleases"/>
    <property type="match status" value="1"/>
</dbReference>
<sequence>METKVKNGQSAAKQIERRPIRGWEGLYEITENGQVFSLKRGIYLKPRLSMDGYRRVCLCNNKIRREYRIARLVAETFIENSENKPQINHKDYNRQNDSVENLEWTTNYENAHYSFKENRYKIPENYKAYTFTNVYNGKAFTIIGINNVAKQFHCTAKNFKAIIVKYANTGSYVKQGIFKGLRVDSEYLKVQRLSQLGVDSSESKCKES</sequence>
<evidence type="ECO:0000259" key="1">
    <source>
        <dbReference type="Pfam" id="PF07463"/>
    </source>
</evidence>
<dbReference type="GO" id="GO:0016788">
    <property type="term" value="F:hydrolase activity, acting on ester bonds"/>
    <property type="evidence" value="ECO:0007669"/>
    <property type="project" value="InterPro"/>
</dbReference>
<dbReference type="InterPro" id="IPR044925">
    <property type="entry name" value="His-Me_finger_sf"/>
</dbReference>
<keyword evidence="3" id="KW-1185">Reference proteome</keyword>
<feature type="domain" description="NUMOD4" evidence="1">
    <location>
        <begin position="17"/>
        <end position="58"/>
    </location>
</feature>
<dbReference type="InterPro" id="IPR010902">
    <property type="entry name" value="NUMOD4"/>
</dbReference>
<proteinExistence type="predicted"/>
<reference evidence="2 3" key="1">
    <citation type="submission" date="2020-07" db="EMBL/GenBank/DDBJ databases">
        <title>Taxonomic proposal: Crassvirales, a new order of highly abundant and diverse bacterial viruses.</title>
        <authorList>
            <person name="Shkoporov A.N."/>
            <person name="Stockdale S.R."/>
            <person name="Guerin E."/>
            <person name="Ross R.P."/>
            <person name="Hill C."/>
        </authorList>
    </citation>
    <scope>NUCLEOTIDE SEQUENCE [LARGE SCALE GENOMIC DNA]</scope>
</reference>
<organism evidence="2 3">
    <name type="scientific">uncultured phage cr50_1</name>
    <dbReference type="NCBI Taxonomy" id="2772059"/>
    <lineage>
        <taxon>Viruses</taxon>
        <taxon>Duplodnaviria</taxon>
        <taxon>Heunggongvirae</taxon>
        <taxon>Uroviricota</taxon>
        <taxon>Caudoviricetes</taxon>
        <taxon>Crassvirales</taxon>
        <taxon>Suoliviridae</taxon>
        <taxon>Boorivirinae</taxon>
        <taxon>Cohcovirus</taxon>
        <taxon>Cohcovirus hiberniae</taxon>
    </lineage>
</organism>
<protein>
    <recommendedName>
        <fullName evidence="1">NUMOD4 domain-containing protein</fullName>
    </recommendedName>
</protein>
<evidence type="ECO:0000313" key="3">
    <source>
        <dbReference type="Proteomes" id="UP000593838"/>
    </source>
</evidence>
<name>A0A7M1RY98_9CAUD</name>
<dbReference type="Pfam" id="PF07463">
    <property type="entry name" value="NUMOD4"/>
    <property type="match status" value="1"/>
</dbReference>
<dbReference type="RefSeq" id="YP_010110148.1">
    <property type="nucleotide sequence ID" value="NC_055868.1"/>
</dbReference>
<dbReference type="EMBL" id="MT774375">
    <property type="protein sequence ID" value="QOR57990.1"/>
    <property type="molecule type" value="Genomic_DNA"/>
</dbReference>
<evidence type="ECO:0000313" key="2">
    <source>
        <dbReference type="EMBL" id="QOR57990.1"/>
    </source>
</evidence>